<dbReference type="RefSeq" id="WP_015949066.1">
    <property type="nucleotide sequence ID" value="NC_011768.1"/>
</dbReference>
<dbReference type="AlphaFoldDB" id="B8FN51"/>
<dbReference type="KEGG" id="dal:Dalk_4341"/>
<accession>B8FN51</accession>
<keyword evidence="2" id="KW-1185">Reference proteome</keyword>
<protein>
    <submittedName>
        <fullName evidence="1">Uncharacterized protein</fullName>
    </submittedName>
</protein>
<name>B8FN51_DESAL</name>
<sequence>MSDNANKADFVQRTMKAVYAYEESRPAARLRRHPAVADILLKAGAAGGIGLGLISTARLFAAALAPGLCG</sequence>
<proteinExistence type="predicted"/>
<reference evidence="1 2" key="1">
    <citation type="journal article" date="2012" name="Environ. Microbiol.">
        <title>The genome sequence of Desulfatibacillum alkenivorans AK-01: a blueprint for anaerobic alkane oxidation.</title>
        <authorList>
            <person name="Callaghan A.V."/>
            <person name="Morris B.E."/>
            <person name="Pereira I.A."/>
            <person name="McInerney M.J."/>
            <person name="Austin R.N."/>
            <person name="Groves J.T."/>
            <person name="Kukor J.J."/>
            <person name="Suflita J.M."/>
            <person name="Young L.Y."/>
            <person name="Zylstra G.J."/>
            <person name="Wawrik B."/>
        </authorList>
    </citation>
    <scope>NUCLEOTIDE SEQUENCE [LARGE SCALE GENOMIC DNA]</scope>
    <source>
        <strain evidence="1 2">AK-01</strain>
    </source>
</reference>
<dbReference type="HOGENOM" id="CLU_2751139_0_0_7"/>
<evidence type="ECO:0000313" key="1">
    <source>
        <dbReference type="EMBL" id="ACL06020.1"/>
    </source>
</evidence>
<dbReference type="Proteomes" id="UP000000739">
    <property type="component" value="Chromosome"/>
</dbReference>
<organism evidence="1 2">
    <name type="scientific">Desulfatibacillum aliphaticivorans</name>
    <dbReference type="NCBI Taxonomy" id="218208"/>
    <lineage>
        <taxon>Bacteria</taxon>
        <taxon>Pseudomonadati</taxon>
        <taxon>Thermodesulfobacteriota</taxon>
        <taxon>Desulfobacteria</taxon>
        <taxon>Desulfobacterales</taxon>
        <taxon>Desulfatibacillaceae</taxon>
        <taxon>Desulfatibacillum</taxon>
    </lineage>
</organism>
<gene>
    <name evidence="1" type="ordered locus">Dalk_4341</name>
</gene>
<evidence type="ECO:0000313" key="2">
    <source>
        <dbReference type="Proteomes" id="UP000000739"/>
    </source>
</evidence>
<dbReference type="EMBL" id="CP001322">
    <property type="protein sequence ID" value="ACL06020.1"/>
    <property type="molecule type" value="Genomic_DNA"/>
</dbReference>